<evidence type="ECO:0000313" key="1">
    <source>
        <dbReference type="EnsemblPlants" id="KQL15573"/>
    </source>
</evidence>
<dbReference type="EnsemblPlants" id="KQL15573">
    <property type="protein sequence ID" value="KQL15573"/>
    <property type="gene ID" value="SETIT_023908mg"/>
</dbReference>
<dbReference type="Proteomes" id="UP000004995">
    <property type="component" value="Unassembled WGS sequence"/>
</dbReference>
<dbReference type="InParanoid" id="K3ZBI7"/>
<accession>K3ZBI7</accession>
<reference evidence="2" key="1">
    <citation type="journal article" date="2012" name="Nat. Biotechnol.">
        <title>Reference genome sequence of the model plant Setaria.</title>
        <authorList>
            <person name="Bennetzen J.L."/>
            <person name="Schmutz J."/>
            <person name="Wang H."/>
            <person name="Percifield R."/>
            <person name="Hawkins J."/>
            <person name="Pontaroli A.C."/>
            <person name="Estep M."/>
            <person name="Feng L."/>
            <person name="Vaughn J.N."/>
            <person name="Grimwood J."/>
            <person name="Jenkins J."/>
            <person name="Barry K."/>
            <person name="Lindquist E."/>
            <person name="Hellsten U."/>
            <person name="Deshpande S."/>
            <person name="Wang X."/>
            <person name="Wu X."/>
            <person name="Mitros T."/>
            <person name="Triplett J."/>
            <person name="Yang X."/>
            <person name="Ye C.Y."/>
            <person name="Mauro-Herrera M."/>
            <person name="Wang L."/>
            <person name="Li P."/>
            <person name="Sharma M."/>
            <person name="Sharma R."/>
            <person name="Ronald P.C."/>
            <person name="Panaud O."/>
            <person name="Kellogg E.A."/>
            <person name="Brutnell T.P."/>
            <person name="Doust A.N."/>
            <person name="Tuskan G.A."/>
            <person name="Rokhsar D."/>
            <person name="Devos K.M."/>
        </authorList>
    </citation>
    <scope>NUCLEOTIDE SEQUENCE [LARGE SCALE GENOMIC DNA]</scope>
    <source>
        <strain evidence="2">cv. Yugu1</strain>
    </source>
</reference>
<reference evidence="1" key="2">
    <citation type="submission" date="2018-08" db="UniProtKB">
        <authorList>
            <consortium name="EnsemblPlants"/>
        </authorList>
    </citation>
    <scope>IDENTIFICATION</scope>
    <source>
        <strain evidence="1">Yugu1</strain>
    </source>
</reference>
<name>K3ZBI7_SETIT</name>
<dbReference type="HOGENOM" id="CLU_2780653_0_0_1"/>
<dbReference type="AlphaFoldDB" id="K3ZBI7"/>
<proteinExistence type="predicted"/>
<sequence length="69" mass="8170">MGLTCREFNCTKAHRTRHACGSLIHFTQQTSPAPNIKEVQLHMQWQVHNIVERNFRTTTHFYCLNLIFL</sequence>
<dbReference type="EMBL" id="AGNK02001736">
    <property type="status" value="NOT_ANNOTATED_CDS"/>
    <property type="molecule type" value="Genomic_DNA"/>
</dbReference>
<evidence type="ECO:0000313" key="2">
    <source>
        <dbReference type="Proteomes" id="UP000004995"/>
    </source>
</evidence>
<protein>
    <submittedName>
        <fullName evidence="1">Uncharacterized protein</fullName>
    </submittedName>
</protein>
<keyword evidence="2" id="KW-1185">Reference proteome</keyword>
<organism evidence="1 2">
    <name type="scientific">Setaria italica</name>
    <name type="common">Foxtail millet</name>
    <name type="synonym">Panicum italicum</name>
    <dbReference type="NCBI Taxonomy" id="4555"/>
    <lineage>
        <taxon>Eukaryota</taxon>
        <taxon>Viridiplantae</taxon>
        <taxon>Streptophyta</taxon>
        <taxon>Embryophyta</taxon>
        <taxon>Tracheophyta</taxon>
        <taxon>Spermatophyta</taxon>
        <taxon>Magnoliopsida</taxon>
        <taxon>Liliopsida</taxon>
        <taxon>Poales</taxon>
        <taxon>Poaceae</taxon>
        <taxon>PACMAD clade</taxon>
        <taxon>Panicoideae</taxon>
        <taxon>Panicodae</taxon>
        <taxon>Paniceae</taxon>
        <taxon>Cenchrinae</taxon>
        <taxon>Setaria</taxon>
    </lineage>
</organism>
<dbReference type="Gramene" id="KQL15573">
    <property type="protein sequence ID" value="KQL15573"/>
    <property type="gene ID" value="SETIT_023908mg"/>
</dbReference>